<organism evidence="2 3">
    <name type="scientific">Steinernema carpocapsae</name>
    <name type="common">Entomopathogenic nematode</name>
    <dbReference type="NCBI Taxonomy" id="34508"/>
    <lineage>
        <taxon>Eukaryota</taxon>
        <taxon>Metazoa</taxon>
        <taxon>Ecdysozoa</taxon>
        <taxon>Nematoda</taxon>
        <taxon>Chromadorea</taxon>
        <taxon>Rhabditida</taxon>
        <taxon>Tylenchina</taxon>
        <taxon>Panagrolaimomorpha</taxon>
        <taxon>Strongyloidoidea</taxon>
        <taxon>Steinernematidae</taxon>
        <taxon>Steinernema</taxon>
    </lineage>
</organism>
<sequence length="139" mass="16022">MTSIGRTEAKCQMAEEKIHVTYEEAKAKMTNARRRLAAVLESVHRVAELEMQQHEAEKAYEEVSTELEAALKDSEKRIDEDLAKIEHQKEVISKLAKLVQQPWSTTPNEVAKLEPTFIEKLKKDFERMEEVTKLLNEAV</sequence>
<dbReference type="AlphaFoldDB" id="A0A4U5PD98"/>
<keyword evidence="3" id="KW-1185">Reference proteome</keyword>
<proteinExistence type="predicted"/>
<dbReference type="Proteomes" id="UP000298663">
    <property type="component" value="Unassembled WGS sequence"/>
</dbReference>
<dbReference type="OrthoDB" id="10503339at2759"/>
<evidence type="ECO:0000313" key="2">
    <source>
        <dbReference type="EMBL" id="TKR94211.1"/>
    </source>
</evidence>
<feature type="coiled-coil region" evidence="1">
    <location>
        <begin position="22"/>
        <end position="84"/>
    </location>
</feature>
<reference evidence="2 3" key="2">
    <citation type="journal article" date="2019" name="G3 (Bethesda)">
        <title>Hybrid Assembly of the Genome of the Entomopathogenic Nematode Steinernema carpocapsae Identifies the X-Chromosome.</title>
        <authorList>
            <person name="Serra L."/>
            <person name="Macchietto M."/>
            <person name="Macias-Munoz A."/>
            <person name="McGill C.J."/>
            <person name="Rodriguez I.M."/>
            <person name="Rodriguez B."/>
            <person name="Murad R."/>
            <person name="Mortazavi A."/>
        </authorList>
    </citation>
    <scope>NUCLEOTIDE SEQUENCE [LARGE SCALE GENOMIC DNA]</scope>
    <source>
        <strain evidence="2 3">ALL</strain>
    </source>
</reference>
<comment type="caution">
    <text evidence="2">The sequence shown here is derived from an EMBL/GenBank/DDBJ whole genome shotgun (WGS) entry which is preliminary data.</text>
</comment>
<evidence type="ECO:0000256" key="1">
    <source>
        <dbReference type="SAM" id="Coils"/>
    </source>
</evidence>
<keyword evidence="1" id="KW-0175">Coiled coil</keyword>
<evidence type="ECO:0000313" key="3">
    <source>
        <dbReference type="Proteomes" id="UP000298663"/>
    </source>
</evidence>
<protein>
    <submittedName>
        <fullName evidence="2">Uncharacterized protein</fullName>
    </submittedName>
</protein>
<accession>A0A4U5PD98</accession>
<reference evidence="2 3" key="1">
    <citation type="journal article" date="2015" name="Genome Biol.">
        <title>Comparative genomics of Steinernema reveals deeply conserved gene regulatory networks.</title>
        <authorList>
            <person name="Dillman A.R."/>
            <person name="Macchietto M."/>
            <person name="Porter C.F."/>
            <person name="Rogers A."/>
            <person name="Williams B."/>
            <person name="Antoshechkin I."/>
            <person name="Lee M.M."/>
            <person name="Goodwin Z."/>
            <person name="Lu X."/>
            <person name="Lewis E.E."/>
            <person name="Goodrich-Blair H."/>
            <person name="Stock S.P."/>
            <person name="Adams B.J."/>
            <person name="Sternberg P.W."/>
            <person name="Mortazavi A."/>
        </authorList>
    </citation>
    <scope>NUCLEOTIDE SEQUENCE [LARGE SCALE GENOMIC DNA]</scope>
    <source>
        <strain evidence="2 3">ALL</strain>
    </source>
</reference>
<name>A0A4U5PD98_STECR</name>
<dbReference type="EMBL" id="AZBU02000002">
    <property type="protein sequence ID" value="TKR94211.1"/>
    <property type="molecule type" value="Genomic_DNA"/>
</dbReference>
<gene>
    <name evidence="2" type="ORF">L596_008524</name>
</gene>